<reference evidence="1 2" key="1">
    <citation type="submission" date="2018-11" db="EMBL/GenBank/DDBJ databases">
        <authorList>
            <consortium name="Pathogen Informatics"/>
        </authorList>
    </citation>
    <scope>NUCLEOTIDE SEQUENCE [LARGE SCALE GENOMIC DNA]</scope>
</reference>
<proteinExistence type="predicted"/>
<dbReference type="EMBL" id="UYRU01042477">
    <property type="protein sequence ID" value="VDK75772.1"/>
    <property type="molecule type" value="Genomic_DNA"/>
</dbReference>
<dbReference type="Proteomes" id="UP000281553">
    <property type="component" value="Unassembled WGS sequence"/>
</dbReference>
<accession>A0A3P6SIJ6</accession>
<evidence type="ECO:0000313" key="1">
    <source>
        <dbReference type="EMBL" id="VDK75772.1"/>
    </source>
</evidence>
<sequence length="87" mass="9586">MSVPESATNLSGILYLENFENREDANLRLKMLQSDNSHLSYMSNEVFTSVPFSSAASHVDTCARVSGLLQNEQKTPDARKLPLPSGK</sequence>
<evidence type="ECO:0000313" key="2">
    <source>
        <dbReference type="Proteomes" id="UP000281553"/>
    </source>
</evidence>
<organism evidence="1 2">
    <name type="scientific">Dibothriocephalus latus</name>
    <name type="common">Fish tapeworm</name>
    <name type="synonym">Diphyllobothrium latum</name>
    <dbReference type="NCBI Taxonomy" id="60516"/>
    <lineage>
        <taxon>Eukaryota</taxon>
        <taxon>Metazoa</taxon>
        <taxon>Spiralia</taxon>
        <taxon>Lophotrochozoa</taxon>
        <taxon>Platyhelminthes</taxon>
        <taxon>Cestoda</taxon>
        <taxon>Eucestoda</taxon>
        <taxon>Diphyllobothriidea</taxon>
        <taxon>Diphyllobothriidae</taxon>
        <taxon>Dibothriocephalus</taxon>
    </lineage>
</organism>
<keyword evidence="2" id="KW-1185">Reference proteome</keyword>
<protein>
    <submittedName>
        <fullName evidence="1">Uncharacterized protein</fullName>
    </submittedName>
</protein>
<gene>
    <name evidence="1" type="ORF">DILT_LOCUS2693</name>
</gene>
<name>A0A3P6SIJ6_DIBLA</name>
<dbReference type="AlphaFoldDB" id="A0A3P6SIJ6"/>